<dbReference type="InterPro" id="IPR051328">
    <property type="entry name" value="T7SS_ABC-Transporter"/>
</dbReference>
<dbReference type="PANTHER" id="PTHR43077:SF5">
    <property type="entry name" value="PHAGE INFECTION PROTEIN"/>
    <property type="match status" value="1"/>
</dbReference>
<feature type="transmembrane region" description="Helical" evidence="5">
    <location>
        <begin position="627"/>
        <end position="651"/>
    </location>
</feature>
<name>A0A4Y9R2G7_9MICO</name>
<evidence type="ECO:0000313" key="8">
    <source>
        <dbReference type="Proteomes" id="UP000298127"/>
    </source>
</evidence>
<evidence type="ECO:0000259" key="6">
    <source>
        <dbReference type="Pfam" id="PF12698"/>
    </source>
</evidence>
<dbReference type="GO" id="GO:0016020">
    <property type="term" value="C:membrane"/>
    <property type="evidence" value="ECO:0007669"/>
    <property type="project" value="UniProtKB-SubCell"/>
</dbReference>
<reference evidence="7 8" key="1">
    <citation type="journal article" date="2018" name="J. Microbiol.">
        <title>Leifsonia flava sp. nov., a novel actinobacterium isolated from the rhizosphere of Aquilegia viridiflora.</title>
        <authorList>
            <person name="Cai Y."/>
            <person name="Tao W.Z."/>
            <person name="Ma Y.J."/>
            <person name="Cheng J."/>
            <person name="Zhang M.Y."/>
            <person name="Zhang Y.X."/>
        </authorList>
    </citation>
    <scope>NUCLEOTIDE SEQUENCE [LARGE SCALE GENOMIC DNA]</scope>
    <source>
        <strain evidence="7 8">SYP-B2174</strain>
    </source>
</reference>
<dbReference type="Gene3D" id="1.10.287.950">
    <property type="entry name" value="Methyl-accepting chemotaxis protein"/>
    <property type="match status" value="2"/>
</dbReference>
<evidence type="ECO:0000313" key="7">
    <source>
        <dbReference type="EMBL" id="TFV98480.1"/>
    </source>
</evidence>
<proteinExistence type="predicted"/>
<keyword evidence="2 5" id="KW-0812">Transmembrane</keyword>
<protein>
    <submittedName>
        <fullName evidence="7">YhgE/Pip domain-containing protein</fullName>
    </submittedName>
</protein>
<dbReference type="InterPro" id="IPR013525">
    <property type="entry name" value="ABC2_TM"/>
</dbReference>
<evidence type="ECO:0000256" key="1">
    <source>
        <dbReference type="ARBA" id="ARBA00004141"/>
    </source>
</evidence>
<accession>A0A4Y9R2G7</accession>
<sequence length="669" mass="67588">MKVPQMITAELRRLTSSRMSVIALIALVCVPVIYGGLYLWANQDPYAKLSEIPVALVVDDTGAADGNKGDDVAENLVDAGTFDWHEVSSETAEAGVADGTYDFSVTFPADFTTDLESSSTDDPRKAEVLLSTNDANSYLASTIGEQAVKTIQTQIVKSVGKNAAITFLDSLSEIRGKLADAADGASQLTDGAAQAVDGSARLADGAAALATGTGTLATGSATLSSGLTQLSAGAGQAADGATQLSSGASQLSDGAAQTAAGAAQVADGNAALAAQADELGARVGDAAAALPQARADIRQRLIDAGADPAKVDEALALLDPLDTRIQEANSTVQTTVGQIDQLSAGATQVADGTQQVADASTQLAAGASTLASGTSTLAAKTGEAASGASQLATGAATAADGAAQLSSGATTLADGLPALESGAAELRDGLLAGRDKIPDSTQATRDAQASNIADPVTLETGAVTSAGSYGAGLAPFFAALAGWIGIYALFLIVKPVSRRAVTALHSPIRVTLAGWLTPTLLGAVQMSSLYLVLSWALGFRIENPAGMLGIMLLASATFAAIVLALNVWLGSVGQFLGLVLMVLQLVTAGGTFPWQTLPGPLASLHHVLPMGFVVDALRQAMYGGNPAAAWSDVGVLLLWLVGAFTLAAIGVTRMTHHRTLRDLRPSLIG</sequence>
<keyword evidence="3 5" id="KW-1133">Transmembrane helix</keyword>
<feature type="transmembrane region" description="Helical" evidence="5">
    <location>
        <begin position="512"/>
        <end position="533"/>
    </location>
</feature>
<dbReference type="InterPro" id="IPR017501">
    <property type="entry name" value="Phage_infect_YhgE_C"/>
</dbReference>
<feature type="transmembrane region" description="Helical" evidence="5">
    <location>
        <begin position="21"/>
        <end position="41"/>
    </location>
</feature>
<evidence type="ECO:0000256" key="2">
    <source>
        <dbReference type="ARBA" id="ARBA00022692"/>
    </source>
</evidence>
<dbReference type="NCBIfam" id="TIGR03061">
    <property type="entry name" value="pip_yhgE_Nterm"/>
    <property type="match status" value="1"/>
</dbReference>
<feature type="domain" description="ABC-2 type transporter transmembrane" evidence="6">
    <location>
        <begin position="464"/>
        <end position="649"/>
    </location>
</feature>
<organism evidence="7 8">
    <name type="scientific">Orlajensenia leifsoniae</name>
    <dbReference type="NCBI Taxonomy" id="2561933"/>
    <lineage>
        <taxon>Bacteria</taxon>
        <taxon>Bacillati</taxon>
        <taxon>Actinomycetota</taxon>
        <taxon>Actinomycetes</taxon>
        <taxon>Micrococcales</taxon>
        <taxon>Microbacteriaceae</taxon>
        <taxon>Orlajensenia</taxon>
    </lineage>
</organism>
<keyword evidence="8" id="KW-1185">Reference proteome</keyword>
<dbReference type="InterPro" id="IPR023908">
    <property type="entry name" value="xxxLxxG_rpt"/>
</dbReference>
<dbReference type="Proteomes" id="UP000298127">
    <property type="component" value="Unassembled WGS sequence"/>
</dbReference>
<feature type="transmembrane region" description="Helical" evidence="5">
    <location>
        <begin position="545"/>
        <end position="568"/>
    </location>
</feature>
<feature type="domain" description="ABC-2 type transporter transmembrane" evidence="6">
    <location>
        <begin position="24"/>
        <end position="156"/>
    </location>
</feature>
<dbReference type="AlphaFoldDB" id="A0A4Y9R2G7"/>
<dbReference type="NCBIfam" id="TIGR03062">
    <property type="entry name" value="pip_yhgE_Cterm"/>
    <property type="match status" value="1"/>
</dbReference>
<comment type="caution">
    <text evidence="7">The sequence shown here is derived from an EMBL/GenBank/DDBJ whole genome shotgun (WGS) entry which is preliminary data.</text>
</comment>
<dbReference type="EMBL" id="SPQZ01000003">
    <property type="protein sequence ID" value="TFV98480.1"/>
    <property type="molecule type" value="Genomic_DNA"/>
</dbReference>
<evidence type="ECO:0000256" key="5">
    <source>
        <dbReference type="SAM" id="Phobius"/>
    </source>
</evidence>
<keyword evidence="4 5" id="KW-0472">Membrane</keyword>
<dbReference type="GO" id="GO:0140359">
    <property type="term" value="F:ABC-type transporter activity"/>
    <property type="evidence" value="ECO:0007669"/>
    <property type="project" value="InterPro"/>
</dbReference>
<dbReference type="RefSeq" id="WP_135120499.1">
    <property type="nucleotide sequence ID" value="NZ_SPQZ01000003.1"/>
</dbReference>
<comment type="subcellular location">
    <subcellularLocation>
        <location evidence="1">Membrane</location>
        <topology evidence="1">Multi-pass membrane protein</topology>
    </subcellularLocation>
</comment>
<dbReference type="InterPro" id="IPR017500">
    <property type="entry name" value="Phage_infect_YhgE_N"/>
</dbReference>
<dbReference type="NCBIfam" id="TIGR03057">
    <property type="entry name" value="xxxLxxG_by_4"/>
    <property type="match status" value="10"/>
</dbReference>
<evidence type="ECO:0000256" key="4">
    <source>
        <dbReference type="ARBA" id="ARBA00023136"/>
    </source>
</evidence>
<evidence type="ECO:0000256" key="3">
    <source>
        <dbReference type="ARBA" id="ARBA00022989"/>
    </source>
</evidence>
<dbReference type="Pfam" id="PF12698">
    <property type="entry name" value="ABC2_membrane_3"/>
    <property type="match status" value="2"/>
</dbReference>
<feature type="transmembrane region" description="Helical" evidence="5">
    <location>
        <begin position="473"/>
        <end position="492"/>
    </location>
</feature>
<dbReference type="PANTHER" id="PTHR43077">
    <property type="entry name" value="TRANSPORT PERMEASE YVFS-RELATED"/>
    <property type="match status" value="1"/>
</dbReference>
<feature type="transmembrane region" description="Helical" evidence="5">
    <location>
        <begin position="575"/>
        <end position="594"/>
    </location>
</feature>
<gene>
    <name evidence="7" type="ORF">E4M00_10865</name>
</gene>